<dbReference type="RefSeq" id="XP_018068608.1">
    <property type="nucleotide sequence ID" value="XM_018215358.1"/>
</dbReference>
<dbReference type="AlphaFoldDB" id="A0A194X254"/>
<dbReference type="GeneID" id="28825084"/>
<dbReference type="InParanoid" id="A0A194X254"/>
<sequence length="125" mass="14023">MKYGYNPETYAGLPTVSQNAAAFTQKDAEKALNDCGKVFFNHFLQKTYGLVLLYSHFQLTPEEFMVEYRGIATAWPINTKLPVGAGIHPTTWAITDGALEPYEFEFILGSEKFGDDLDDINLSFV</sequence>
<dbReference type="EMBL" id="KQ947420">
    <property type="protein sequence ID" value="KUJ14253.1"/>
    <property type="molecule type" value="Genomic_DNA"/>
</dbReference>
<evidence type="ECO:0000313" key="2">
    <source>
        <dbReference type="Proteomes" id="UP000070700"/>
    </source>
</evidence>
<reference evidence="1 2" key="1">
    <citation type="submission" date="2015-10" db="EMBL/GenBank/DDBJ databases">
        <title>Full genome of DAOMC 229536 Phialocephala scopiformis, a fungal endophyte of spruce producing the potent anti-insectan compound rugulosin.</title>
        <authorList>
            <consortium name="DOE Joint Genome Institute"/>
            <person name="Walker A.K."/>
            <person name="Frasz S.L."/>
            <person name="Seifert K.A."/>
            <person name="Miller J.D."/>
            <person name="Mondo S.J."/>
            <person name="Labutti K."/>
            <person name="Lipzen A."/>
            <person name="Dockter R."/>
            <person name="Kennedy M."/>
            <person name="Grigoriev I.V."/>
            <person name="Spatafora J.W."/>
        </authorList>
    </citation>
    <scope>NUCLEOTIDE SEQUENCE [LARGE SCALE GENOMIC DNA]</scope>
    <source>
        <strain evidence="1 2">CBS 120377</strain>
    </source>
</reference>
<proteinExistence type="predicted"/>
<protein>
    <submittedName>
        <fullName evidence="1">Uncharacterized protein</fullName>
    </submittedName>
</protein>
<dbReference type="KEGG" id="psco:LY89DRAFT_686758"/>
<organism evidence="1 2">
    <name type="scientific">Mollisia scopiformis</name>
    <name type="common">Conifer needle endophyte fungus</name>
    <name type="synonym">Phialocephala scopiformis</name>
    <dbReference type="NCBI Taxonomy" id="149040"/>
    <lineage>
        <taxon>Eukaryota</taxon>
        <taxon>Fungi</taxon>
        <taxon>Dikarya</taxon>
        <taxon>Ascomycota</taxon>
        <taxon>Pezizomycotina</taxon>
        <taxon>Leotiomycetes</taxon>
        <taxon>Helotiales</taxon>
        <taxon>Mollisiaceae</taxon>
        <taxon>Mollisia</taxon>
    </lineage>
</organism>
<evidence type="ECO:0000313" key="1">
    <source>
        <dbReference type="EMBL" id="KUJ14253.1"/>
    </source>
</evidence>
<dbReference type="OrthoDB" id="3465099at2759"/>
<gene>
    <name evidence="1" type="ORF">LY89DRAFT_686758</name>
</gene>
<keyword evidence="2" id="KW-1185">Reference proteome</keyword>
<name>A0A194X254_MOLSC</name>
<accession>A0A194X254</accession>
<dbReference type="Proteomes" id="UP000070700">
    <property type="component" value="Unassembled WGS sequence"/>
</dbReference>